<dbReference type="Gene3D" id="2.40.170.20">
    <property type="entry name" value="TonB-dependent receptor, beta-barrel domain"/>
    <property type="match status" value="1"/>
</dbReference>
<dbReference type="Pfam" id="PF14905">
    <property type="entry name" value="OMP_b-brl_3"/>
    <property type="match status" value="1"/>
</dbReference>
<keyword evidence="5" id="KW-0732">Signal</keyword>
<dbReference type="PANTHER" id="PTHR40980:SF4">
    <property type="entry name" value="TONB-DEPENDENT RECEPTOR-LIKE BETA-BARREL DOMAIN-CONTAINING PROTEIN"/>
    <property type="match status" value="1"/>
</dbReference>
<dbReference type="SUPFAM" id="SSF49464">
    <property type="entry name" value="Carboxypeptidase regulatory domain-like"/>
    <property type="match status" value="1"/>
</dbReference>
<dbReference type="InterPro" id="IPR036942">
    <property type="entry name" value="Beta-barrel_TonB_sf"/>
</dbReference>
<proteinExistence type="predicted"/>
<dbReference type="InterPro" id="IPR041700">
    <property type="entry name" value="OMP_b-brl_3"/>
</dbReference>
<evidence type="ECO:0000256" key="1">
    <source>
        <dbReference type="ARBA" id="ARBA00004442"/>
    </source>
</evidence>
<feature type="chain" id="PRO_5046289942" evidence="5">
    <location>
        <begin position="19"/>
        <end position="828"/>
    </location>
</feature>
<feature type="signal peptide" evidence="5">
    <location>
        <begin position="1"/>
        <end position="18"/>
    </location>
</feature>
<accession>A0ABY7RV03</accession>
<keyword evidence="3" id="KW-0998">Cell outer membrane</keyword>
<feature type="domain" description="Outer membrane protein beta-barrel" evidence="6">
    <location>
        <begin position="373"/>
        <end position="801"/>
    </location>
</feature>
<dbReference type="SUPFAM" id="SSF56935">
    <property type="entry name" value="Porins"/>
    <property type="match status" value="1"/>
</dbReference>
<dbReference type="Gene3D" id="2.60.40.1120">
    <property type="entry name" value="Carboxypeptidase-like, regulatory domain"/>
    <property type="match status" value="1"/>
</dbReference>
<evidence type="ECO:0000313" key="8">
    <source>
        <dbReference type="Proteomes" id="UP001202717"/>
    </source>
</evidence>
<dbReference type="Gene3D" id="2.170.130.10">
    <property type="entry name" value="TonB-dependent receptor, plug domain"/>
    <property type="match status" value="1"/>
</dbReference>
<keyword evidence="8" id="KW-1185">Reference proteome</keyword>
<evidence type="ECO:0000313" key="7">
    <source>
        <dbReference type="EMBL" id="WCO00955.1"/>
    </source>
</evidence>
<gene>
    <name evidence="7" type="ORF">MUN68_012860</name>
</gene>
<evidence type="ECO:0000256" key="2">
    <source>
        <dbReference type="ARBA" id="ARBA00023136"/>
    </source>
</evidence>
<evidence type="ECO:0000259" key="6">
    <source>
        <dbReference type="Pfam" id="PF14905"/>
    </source>
</evidence>
<dbReference type="RefSeq" id="WP_249995958.1">
    <property type="nucleotide sequence ID" value="NZ_CP116221.1"/>
</dbReference>
<evidence type="ECO:0000256" key="5">
    <source>
        <dbReference type="SAM" id="SignalP"/>
    </source>
</evidence>
<evidence type="ECO:0000256" key="4">
    <source>
        <dbReference type="SAM" id="MobiDB-lite"/>
    </source>
</evidence>
<name>A0ABY7RV03_9FLAO</name>
<dbReference type="Pfam" id="PF13715">
    <property type="entry name" value="CarbopepD_reg_2"/>
    <property type="match status" value="1"/>
</dbReference>
<protein>
    <submittedName>
        <fullName evidence="7">Outer membrane beta-barrel family protein</fullName>
    </submittedName>
</protein>
<dbReference type="InterPro" id="IPR037066">
    <property type="entry name" value="Plug_dom_sf"/>
</dbReference>
<dbReference type="EMBL" id="CP116221">
    <property type="protein sequence ID" value="WCO00955.1"/>
    <property type="molecule type" value="Genomic_DNA"/>
</dbReference>
<dbReference type="Proteomes" id="UP001202717">
    <property type="component" value="Chromosome"/>
</dbReference>
<dbReference type="InterPro" id="IPR008969">
    <property type="entry name" value="CarboxyPept-like_regulatory"/>
</dbReference>
<feature type="region of interest" description="Disordered" evidence="4">
    <location>
        <begin position="808"/>
        <end position="828"/>
    </location>
</feature>
<sequence>MKKITLLCMLLLSTLAYANPTENIKAREGTISGRVIDASLNEPLPYVNVIITDSENNTITGGITQDDGTFEIEKIPEGTVTLSVQYIGFKTTTKTLLIGKGNYNIKVGDVFLEEDVASLDEVTVIAEVSTIQQKVDRKVITIGKDLAASGTASEIMVGIPSVSIDAQTGDISLRGNQNVRVMVDGKLSNIPTAQLLKQIPSTAIKSIELITNPSAKYNPEGMSGIINIVLHKNTMIGFNGNINVGLSKEREAKFNSALNLNYRNGKFNFFGNYSNNFSKNRNRGNVERPENNSEQIFSFLDKRKNHQYKLGVDFYLNDKNTISVFTNQNITDNKTKGRTTAFFYNDMSFNQDQIFTNVGDNTSAQYNFDYKLDFAKEGSNIELEVDHNIYDGENPVNFNQLAGPLSDYKDFNNTDRVRTTINLDYVNPLSESTKLEVGVQARLFNSEILYSSTGDSFNDMGNLAPTPSTDFDYTRDIYSAYGTYSKKFEKWTYQVGLRVENVNIDAVALQKDVLTNAITEIKFDNEYVEVYPSAFFTYTPSEKNSYQLSYSRRVDRPGIGQVNPIKEFSTPLISAFGNQQLEPQFTNSLEVNYTRTLNNRKGSITAGVFYRAISDEINRALFIDRSDVNSGRVILTHDNFDDTSAYGIEVSTNYRPTKWWSINGSFDFYSQTQKGIAENFRDGVSIETATTNDIETNITEVDNIAWNFRMFNNFKVNQKLAFTAFGFYRGENKTLQFNVKPMYFVNLGMRYSFLEDNRATFSFSYNDVFDTMKFGFEGERPFPQIGEFNWESNTWNISLNYRFGGGKYRAKSRKNRDNNEKSGSGGFL</sequence>
<dbReference type="PANTHER" id="PTHR40980">
    <property type="entry name" value="PLUG DOMAIN-CONTAINING PROTEIN"/>
    <property type="match status" value="1"/>
</dbReference>
<reference evidence="7 8" key="1">
    <citation type="submission" date="2023-01" db="EMBL/GenBank/DDBJ databases">
        <title>Psychroserpens ponticola sp. nov., isolated from seawater.</title>
        <authorList>
            <person name="Kristyanto S."/>
            <person name="Jung J."/>
            <person name="Kim J.M."/>
            <person name="Jeon C.O."/>
        </authorList>
    </citation>
    <scope>NUCLEOTIDE SEQUENCE [LARGE SCALE GENOMIC DNA]</scope>
    <source>
        <strain evidence="7 8">MSW6</strain>
    </source>
</reference>
<comment type="subcellular location">
    <subcellularLocation>
        <location evidence="1">Cell outer membrane</location>
    </subcellularLocation>
</comment>
<keyword evidence="2" id="KW-0472">Membrane</keyword>
<evidence type="ECO:0000256" key="3">
    <source>
        <dbReference type="ARBA" id="ARBA00023237"/>
    </source>
</evidence>
<organism evidence="7 8">
    <name type="scientific">Psychroserpens ponticola</name>
    <dbReference type="NCBI Taxonomy" id="2932268"/>
    <lineage>
        <taxon>Bacteria</taxon>
        <taxon>Pseudomonadati</taxon>
        <taxon>Bacteroidota</taxon>
        <taxon>Flavobacteriia</taxon>
        <taxon>Flavobacteriales</taxon>
        <taxon>Flavobacteriaceae</taxon>
        <taxon>Psychroserpens</taxon>
    </lineage>
</organism>